<dbReference type="RefSeq" id="WP_226936787.1">
    <property type="nucleotide sequence ID" value="NZ_JACDXX010000015.1"/>
</dbReference>
<gene>
    <name evidence="1" type="ORF">H0485_15085</name>
</gene>
<name>A0ABS8CPL6_9RHOB</name>
<evidence type="ECO:0000313" key="2">
    <source>
        <dbReference type="Proteomes" id="UP001198571"/>
    </source>
</evidence>
<comment type="caution">
    <text evidence="1">The sequence shown here is derived from an EMBL/GenBank/DDBJ whole genome shotgun (WGS) entry which is preliminary data.</text>
</comment>
<reference evidence="1 2" key="1">
    <citation type="submission" date="2020-07" db="EMBL/GenBank/DDBJ databases">
        <title>Pseudogemmobacter sp. nov., isolated from poultry manure in Taiwan.</title>
        <authorList>
            <person name="Lin S.-Y."/>
            <person name="Tang Y.-S."/>
            <person name="Young C.-C."/>
        </authorList>
    </citation>
    <scope>NUCLEOTIDE SEQUENCE [LARGE SCALE GENOMIC DNA]</scope>
    <source>
        <strain evidence="1 2">CC-YST710</strain>
    </source>
</reference>
<keyword evidence="2" id="KW-1185">Reference proteome</keyword>
<organism evidence="1 2">
    <name type="scientific">Pseudogemmobacter faecipullorum</name>
    <dbReference type="NCBI Taxonomy" id="2755041"/>
    <lineage>
        <taxon>Bacteria</taxon>
        <taxon>Pseudomonadati</taxon>
        <taxon>Pseudomonadota</taxon>
        <taxon>Alphaproteobacteria</taxon>
        <taxon>Rhodobacterales</taxon>
        <taxon>Paracoccaceae</taxon>
        <taxon>Pseudogemmobacter</taxon>
    </lineage>
</organism>
<protein>
    <submittedName>
        <fullName evidence="1">Uncharacterized protein</fullName>
    </submittedName>
</protein>
<dbReference type="Proteomes" id="UP001198571">
    <property type="component" value="Unassembled WGS sequence"/>
</dbReference>
<dbReference type="EMBL" id="JACDXX010000015">
    <property type="protein sequence ID" value="MCB5411314.1"/>
    <property type="molecule type" value="Genomic_DNA"/>
</dbReference>
<accession>A0ABS8CPL6</accession>
<evidence type="ECO:0000313" key="1">
    <source>
        <dbReference type="EMBL" id="MCB5411314.1"/>
    </source>
</evidence>
<proteinExistence type="predicted"/>
<sequence>MSKVEFAEVEFRPHFSGHISAWCQGKYLGYVLADGETVSVVLCLKVLSLSGRSVRSEANKCVHPEHARTA</sequence>